<protein>
    <recommendedName>
        <fullName evidence="7">Zn(2)-C6 fungal-type domain-containing protein</fullName>
    </recommendedName>
</protein>
<feature type="domain" description="Zn(2)-C6 fungal-type" evidence="7">
    <location>
        <begin position="15"/>
        <end position="46"/>
    </location>
</feature>
<dbReference type="Pfam" id="PF00172">
    <property type="entry name" value="Zn_clus"/>
    <property type="match status" value="1"/>
</dbReference>
<dbReference type="CDD" id="cd12148">
    <property type="entry name" value="fungal_TF_MHR"/>
    <property type="match status" value="1"/>
</dbReference>
<evidence type="ECO:0000256" key="4">
    <source>
        <dbReference type="ARBA" id="ARBA00023163"/>
    </source>
</evidence>
<dbReference type="InterPro" id="IPR001138">
    <property type="entry name" value="Zn2Cys6_DnaBD"/>
</dbReference>
<comment type="caution">
    <text evidence="8">The sequence shown here is derived from an EMBL/GenBank/DDBJ whole genome shotgun (WGS) entry which is preliminary data.</text>
</comment>
<keyword evidence="4" id="KW-0804">Transcription</keyword>
<dbReference type="GO" id="GO:0005634">
    <property type="term" value="C:nucleus"/>
    <property type="evidence" value="ECO:0007669"/>
    <property type="project" value="TreeGrafter"/>
</dbReference>
<keyword evidence="1" id="KW-0479">Metal-binding</keyword>
<dbReference type="InterPro" id="IPR050675">
    <property type="entry name" value="OAF3"/>
</dbReference>
<evidence type="ECO:0000256" key="3">
    <source>
        <dbReference type="ARBA" id="ARBA00023125"/>
    </source>
</evidence>
<dbReference type="GO" id="GO:0000981">
    <property type="term" value="F:DNA-binding transcription factor activity, RNA polymerase II-specific"/>
    <property type="evidence" value="ECO:0007669"/>
    <property type="project" value="InterPro"/>
</dbReference>
<evidence type="ECO:0000256" key="5">
    <source>
        <dbReference type="ARBA" id="ARBA00023242"/>
    </source>
</evidence>
<keyword evidence="2" id="KW-0805">Transcription regulation</keyword>
<reference evidence="8 9" key="1">
    <citation type="submission" date="2015-11" db="EMBL/GenBank/DDBJ databases">
        <title>The genome of Debaryomyces fabryi.</title>
        <authorList>
            <person name="Tafer H."/>
            <person name="Lopandic K."/>
        </authorList>
    </citation>
    <scope>NUCLEOTIDE SEQUENCE [LARGE SCALE GENOMIC DNA]</scope>
    <source>
        <strain evidence="8 9">CBS 789</strain>
    </source>
</reference>
<evidence type="ECO:0000313" key="9">
    <source>
        <dbReference type="Proteomes" id="UP000054251"/>
    </source>
</evidence>
<gene>
    <name evidence="8" type="ORF">AC631_01079</name>
</gene>
<dbReference type="InterPro" id="IPR007219">
    <property type="entry name" value="XnlR_reg_dom"/>
</dbReference>
<evidence type="ECO:0000256" key="1">
    <source>
        <dbReference type="ARBA" id="ARBA00022723"/>
    </source>
</evidence>
<keyword evidence="5" id="KW-0539">Nucleus</keyword>
<organism evidence="8 9">
    <name type="scientific">Debaryomyces fabryi</name>
    <dbReference type="NCBI Taxonomy" id="58627"/>
    <lineage>
        <taxon>Eukaryota</taxon>
        <taxon>Fungi</taxon>
        <taxon>Dikarya</taxon>
        <taxon>Ascomycota</taxon>
        <taxon>Saccharomycotina</taxon>
        <taxon>Pichiomycetes</taxon>
        <taxon>Debaryomycetaceae</taxon>
        <taxon>Debaryomyces</taxon>
    </lineage>
</organism>
<dbReference type="PANTHER" id="PTHR31069">
    <property type="entry name" value="OLEATE-ACTIVATED TRANSCRIPTION FACTOR 1-RELATED"/>
    <property type="match status" value="1"/>
</dbReference>
<dbReference type="GO" id="GO:0008270">
    <property type="term" value="F:zinc ion binding"/>
    <property type="evidence" value="ECO:0007669"/>
    <property type="project" value="InterPro"/>
</dbReference>
<keyword evidence="3" id="KW-0238">DNA-binding</keyword>
<evidence type="ECO:0000313" key="8">
    <source>
        <dbReference type="EMBL" id="KSA03182.1"/>
    </source>
</evidence>
<dbReference type="InterPro" id="IPR036864">
    <property type="entry name" value="Zn2-C6_fun-type_DNA-bd_sf"/>
</dbReference>
<dbReference type="PANTHER" id="PTHR31069:SF12">
    <property type="entry name" value="TRANSCRIPTION FACTOR DOMAIN-CONTAINING PROTEIN"/>
    <property type="match status" value="1"/>
</dbReference>
<evidence type="ECO:0000259" key="7">
    <source>
        <dbReference type="PROSITE" id="PS50048"/>
    </source>
</evidence>
<name>A0A0V1Q3S9_9ASCO</name>
<dbReference type="AlphaFoldDB" id="A0A0V1Q3S9"/>
<dbReference type="GeneID" id="26838088"/>
<dbReference type="Pfam" id="PF04082">
    <property type="entry name" value="Fungal_trans"/>
    <property type="match status" value="1"/>
</dbReference>
<dbReference type="GO" id="GO:0006351">
    <property type="term" value="P:DNA-templated transcription"/>
    <property type="evidence" value="ECO:0007669"/>
    <property type="project" value="InterPro"/>
</dbReference>
<dbReference type="GO" id="GO:0045944">
    <property type="term" value="P:positive regulation of transcription by RNA polymerase II"/>
    <property type="evidence" value="ECO:0007669"/>
    <property type="project" value="TreeGrafter"/>
</dbReference>
<feature type="region of interest" description="Disordered" evidence="6">
    <location>
        <begin position="53"/>
        <end position="77"/>
    </location>
</feature>
<dbReference type="RefSeq" id="XP_015469284.1">
    <property type="nucleotide sequence ID" value="XM_015609909.1"/>
</dbReference>
<dbReference type="SMART" id="SM00066">
    <property type="entry name" value="GAL4"/>
    <property type="match status" value="1"/>
</dbReference>
<dbReference type="CDD" id="cd00067">
    <property type="entry name" value="GAL4"/>
    <property type="match status" value="1"/>
</dbReference>
<evidence type="ECO:0000256" key="6">
    <source>
        <dbReference type="SAM" id="MobiDB-lite"/>
    </source>
</evidence>
<dbReference type="PROSITE" id="PS00463">
    <property type="entry name" value="ZN2_CY6_FUNGAL_1"/>
    <property type="match status" value="1"/>
</dbReference>
<dbReference type="SUPFAM" id="SSF57701">
    <property type="entry name" value="Zn2/Cys6 DNA-binding domain"/>
    <property type="match status" value="1"/>
</dbReference>
<dbReference type="Gene3D" id="4.10.240.10">
    <property type="entry name" value="Zn(2)-C6 fungal-type DNA-binding domain"/>
    <property type="match status" value="1"/>
</dbReference>
<sequence length="919" mass="106681">MKDDHPKKRNKPTLVCTRCKRRKIKCNRELPCSSCINSNVGSECTYESKWQPVSVTKDEQKPKRQKGIRQNIGNTAGYNIQSMSNPSSALSSVQGKMTPRSTTSDFYVQEYVVPAFNPHFSNPVGPDDDMVNFHDGYTPIHVKDESRRLCFNPLCWASLLKKDPCLYKVCQYVGTRPTPLWFLMKSVPNFSQENINELSTNCEKQGKADSEFVSKLLKVEGYEELVPYKKLLTLRTNNAESKNKTDLSTSTLTSTLFDGKFDPELKLIENIKTIMPKKRVVWKLIDRFFETLYPFMPFVDKEYFTADMVRILGAKSYEDVPFEHMKIVKRLDLAHVAICLILLRFTYLSLFSNRKCINEKIIHSNDPSPTVQDMKYLFLNPVNVIVIEMAQLCLDRFEISRKTNLTVFQATLYMRVYHSAAPEDGDGTDGGDSQVSTAVLIQMAYALGLNREPNKFQDVCNDERINNLGRRMWHFLVRSDIIHCFHVGNPMSIDPKHYDVGFPYFTENNMTSDNRELEEAIAQTFEWFHYRLSTIRKIVDTFLDIQGTYSMNELTQTLNEVERVCREDFYTLSHVSSNNSIAQRFIDVINARVFIALKGSFLVLYHHIYLHYENKLRFDIMFFYFKKCYVIFQNDLLPYIFAVFHGKFSNDGLILNPHAQMAIHKFNQCHFAFSVRIAYKYHDMLKNYDHSRLMKEDVEYRKKFLKISNLLKNNKTIGNLMLGLMSKVSDRYFYAWRVVQAQKYLLSIINDPEFYNKIPADSPGINRLKLTNSQVDDMEAITYSLGKDLEAIVNYQDSVDIHLDTADYKSSGRSRRDTVVGDIYPENDNDNKTKTKGYMDVGSILDFSPAMIDDISPLQDFTYPNNEEIDQMWLLVMALKYDPVELISGDFDPVGYFNQQFQNTLSDRFETDPNNIMNE</sequence>
<dbReference type="OrthoDB" id="2943660at2759"/>
<evidence type="ECO:0000256" key="2">
    <source>
        <dbReference type="ARBA" id="ARBA00023015"/>
    </source>
</evidence>
<dbReference type="Proteomes" id="UP000054251">
    <property type="component" value="Unassembled WGS sequence"/>
</dbReference>
<dbReference type="GO" id="GO:0000978">
    <property type="term" value="F:RNA polymerase II cis-regulatory region sequence-specific DNA binding"/>
    <property type="evidence" value="ECO:0007669"/>
    <property type="project" value="TreeGrafter"/>
</dbReference>
<dbReference type="PROSITE" id="PS50048">
    <property type="entry name" value="ZN2_CY6_FUNGAL_2"/>
    <property type="match status" value="1"/>
</dbReference>
<keyword evidence="9" id="KW-1185">Reference proteome</keyword>
<proteinExistence type="predicted"/>
<accession>A0A0V1Q3S9</accession>
<dbReference type="EMBL" id="LMYN01000013">
    <property type="protein sequence ID" value="KSA03182.1"/>
    <property type="molecule type" value="Genomic_DNA"/>
</dbReference>
<dbReference type="SMART" id="SM00906">
    <property type="entry name" value="Fungal_trans"/>
    <property type="match status" value="1"/>
</dbReference>